<evidence type="ECO:0000256" key="1">
    <source>
        <dbReference type="ARBA" id="ARBA00001933"/>
    </source>
</evidence>
<dbReference type="RefSeq" id="WP_231485026.1">
    <property type="nucleotide sequence ID" value="NZ_BAAAZO010000001.1"/>
</dbReference>
<feature type="domain" description="Aminotransferase class V" evidence="7">
    <location>
        <begin position="96"/>
        <end position="464"/>
    </location>
</feature>
<keyword evidence="8" id="KW-0808">Transferase</keyword>
<evidence type="ECO:0000256" key="2">
    <source>
        <dbReference type="ARBA" id="ARBA00010447"/>
    </source>
</evidence>
<reference evidence="9" key="1">
    <citation type="journal article" date="2019" name="Int. J. Syst. Evol. Microbiol.">
        <title>The Global Catalogue of Microorganisms (GCM) 10K type strain sequencing project: providing services to taxonomists for standard genome sequencing and annotation.</title>
        <authorList>
            <consortium name="The Broad Institute Genomics Platform"/>
            <consortium name="The Broad Institute Genome Sequencing Center for Infectious Disease"/>
            <person name="Wu L."/>
            <person name="Ma J."/>
        </authorList>
    </citation>
    <scope>NUCLEOTIDE SEQUENCE [LARGE SCALE GENOMIC DNA]</scope>
    <source>
        <strain evidence="9">JCM 16902</strain>
    </source>
</reference>
<dbReference type="InterPro" id="IPR020578">
    <property type="entry name" value="Aminotrans_V_PyrdxlP_BS"/>
</dbReference>
<organism evidence="8 9">
    <name type="scientific">Kineosporia mesophila</name>
    <dbReference type="NCBI Taxonomy" id="566012"/>
    <lineage>
        <taxon>Bacteria</taxon>
        <taxon>Bacillati</taxon>
        <taxon>Actinomycetota</taxon>
        <taxon>Actinomycetes</taxon>
        <taxon>Kineosporiales</taxon>
        <taxon>Kineosporiaceae</taxon>
        <taxon>Kineosporia</taxon>
    </lineage>
</organism>
<evidence type="ECO:0000256" key="4">
    <source>
        <dbReference type="ARBA" id="ARBA00050776"/>
    </source>
</evidence>
<comment type="catalytic activity">
    <reaction evidence="4">
        <text>(sulfur carrier)-H + L-cysteine = (sulfur carrier)-SH + L-alanine</text>
        <dbReference type="Rhea" id="RHEA:43892"/>
        <dbReference type="Rhea" id="RHEA-COMP:14737"/>
        <dbReference type="Rhea" id="RHEA-COMP:14739"/>
        <dbReference type="ChEBI" id="CHEBI:29917"/>
        <dbReference type="ChEBI" id="CHEBI:35235"/>
        <dbReference type="ChEBI" id="CHEBI:57972"/>
        <dbReference type="ChEBI" id="CHEBI:64428"/>
        <dbReference type="EC" id="2.8.1.7"/>
    </reaction>
</comment>
<comment type="cofactor">
    <cofactor evidence="1 5">
        <name>pyridoxal 5'-phosphate</name>
        <dbReference type="ChEBI" id="CHEBI:597326"/>
    </cofactor>
</comment>
<dbReference type="Proteomes" id="UP001501074">
    <property type="component" value="Unassembled WGS sequence"/>
</dbReference>
<dbReference type="Pfam" id="PF00266">
    <property type="entry name" value="Aminotran_5"/>
    <property type="match status" value="1"/>
</dbReference>
<sequence length="516" mass="53341">MPASSSFRNTRYRQADLGVATPAGGISTFTPPESARASEPTTTESTLQRIGTSTGTSTTTPTKARLPIGPLLPVVGGNLAAPLAGNGAGGRTARAVNLDYAASAPALQAVADHVAEVLPYYASVHRGAGYASQVSTALYESARQTIGAFVGARPGDLTVFTRNTTDALNLLAGAVPQDGPGAGEVVVLDVEHHANLLPWTARRHRLIPTASTVAETVAALEATLAERPAALVAVTGCSNVTGEILPIGEIARIAHAHGARVVVDGAQLVPHRRVDIAALDVDYIAFSGHKIYAPFGSGVLIGRSDWLDAAQPHLAGGGAVRSVDAQGQAVWTTGVARHEGGTPNVLGAAALAAACRAIADLPEGAVEEHEAALSARLLEGLQEIPQVRVLRAWSDSTDRVGVVGFTVEGHEAARVAVYLSAEHGVGVRDGKFCAHPLLNRLGVTGGALRASLGLGSRSDDVERLLHAVRTLVTEGEKLRYEQIDGAWTPVNDDRPAPSWSTWGATNPVDGASECGF</sequence>
<dbReference type="PROSITE" id="PS00595">
    <property type="entry name" value="AA_TRANSFER_CLASS_5"/>
    <property type="match status" value="1"/>
</dbReference>
<evidence type="ECO:0000313" key="8">
    <source>
        <dbReference type="EMBL" id="GAA3592509.1"/>
    </source>
</evidence>
<evidence type="ECO:0000259" key="7">
    <source>
        <dbReference type="Pfam" id="PF00266"/>
    </source>
</evidence>
<dbReference type="PANTHER" id="PTHR43586">
    <property type="entry name" value="CYSTEINE DESULFURASE"/>
    <property type="match status" value="1"/>
</dbReference>
<dbReference type="Gene3D" id="3.40.640.10">
    <property type="entry name" value="Type I PLP-dependent aspartate aminotransferase-like (Major domain)"/>
    <property type="match status" value="1"/>
</dbReference>
<feature type="compositionally biased region" description="Polar residues" evidence="6">
    <location>
        <begin position="39"/>
        <end position="50"/>
    </location>
</feature>
<dbReference type="InterPro" id="IPR015424">
    <property type="entry name" value="PyrdxlP-dep_Trfase"/>
</dbReference>
<dbReference type="EMBL" id="BAAAZO010000001">
    <property type="protein sequence ID" value="GAA3592509.1"/>
    <property type="molecule type" value="Genomic_DNA"/>
</dbReference>
<evidence type="ECO:0000256" key="3">
    <source>
        <dbReference type="ARBA" id="ARBA00022898"/>
    </source>
</evidence>
<comment type="similarity">
    <text evidence="2">Belongs to the class-V pyridoxal-phosphate-dependent aminotransferase family. Csd subfamily.</text>
</comment>
<evidence type="ECO:0000256" key="5">
    <source>
        <dbReference type="RuleBase" id="RU004504"/>
    </source>
</evidence>
<protein>
    <submittedName>
        <fullName evidence="8">Aminotransferase class V-fold PLP-dependent enzyme</fullName>
    </submittedName>
</protein>
<gene>
    <name evidence="8" type="ORF">GCM10022223_03990</name>
</gene>
<dbReference type="Gene3D" id="3.90.1150.10">
    <property type="entry name" value="Aspartate Aminotransferase, domain 1"/>
    <property type="match status" value="1"/>
</dbReference>
<dbReference type="PANTHER" id="PTHR43586:SF8">
    <property type="entry name" value="CYSTEINE DESULFURASE 1, CHLOROPLASTIC"/>
    <property type="match status" value="1"/>
</dbReference>
<dbReference type="InterPro" id="IPR015422">
    <property type="entry name" value="PyrdxlP-dep_Trfase_small"/>
</dbReference>
<proteinExistence type="inferred from homology"/>
<keyword evidence="3" id="KW-0663">Pyridoxal phosphate</keyword>
<dbReference type="SUPFAM" id="SSF53383">
    <property type="entry name" value="PLP-dependent transferases"/>
    <property type="match status" value="1"/>
</dbReference>
<dbReference type="InterPro" id="IPR015421">
    <property type="entry name" value="PyrdxlP-dep_Trfase_major"/>
</dbReference>
<feature type="region of interest" description="Disordered" evidence="6">
    <location>
        <begin position="1"/>
        <end position="65"/>
    </location>
</feature>
<keyword evidence="8" id="KW-0032">Aminotransferase</keyword>
<accession>A0ABP6YXA6</accession>
<dbReference type="InterPro" id="IPR000192">
    <property type="entry name" value="Aminotrans_V_dom"/>
</dbReference>
<keyword evidence="9" id="KW-1185">Reference proteome</keyword>
<dbReference type="GO" id="GO:0008483">
    <property type="term" value="F:transaminase activity"/>
    <property type="evidence" value="ECO:0007669"/>
    <property type="project" value="UniProtKB-KW"/>
</dbReference>
<evidence type="ECO:0000256" key="6">
    <source>
        <dbReference type="SAM" id="MobiDB-lite"/>
    </source>
</evidence>
<comment type="caution">
    <text evidence="8">The sequence shown here is derived from an EMBL/GenBank/DDBJ whole genome shotgun (WGS) entry which is preliminary data.</text>
</comment>
<name>A0ABP6YXA6_9ACTN</name>
<feature type="compositionally biased region" description="Low complexity" evidence="6">
    <location>
        <begin position="51"/>
        <end position="62"/>
    </location>
</feature>
<evidence type="ECO:0000313" key="9">
    <source>
        <dbReference type="Proteomes" id="UP001501074"/>
    </source>
</evidence>